<reference evidence="2" key="1">
    <citation type="submission" date="2016-09" db="EMBL/GenBank/DDBJ databases">
        <authorList>
            <person name="Varghese N."/>
            <person name="Submissions S."/>
        </authorList>
    </citation>
    <scope>NUCLEOTIDE SEQUENCE [LARGE SCALE GENOMIC DNA]</scope>
    <source>
        <strain evidence="2">TNe-862</strain>
    </source>
</reference>
<name>A0A1G6GVE3_9BURK</name>
<dbReference type="AlphaFoldDB" id="A0A1G6GVE3"/>
<accession>A0A1G6GVE3</accession>
<dbReference type="EMBL" id="FMYQ01000001">
    <property type="protein sequence ID" value="SDB85959.1"/>
    <property type="molecule type" value="Genomic_DNA"/>
</dbReference>
<organism evidence="1 2">
    <name type="scientific">Paraburkholderia lycopersici</name>
    <dbReference type="NCBI Taxonomy" id="416944"/>
    <lineage>
        <taxon>Bacteria</taxon>
        <taxon>Pseudomonadati</taxon>
        <taxon>Pseudomonadota</taxon>
        <taxon>Betaproteobacteria</taxon>
        <taxon>Burkholderiales</taxon>
        <taxon>Burkholderiaceae</taxon>
        <taxon>Paraburkholderia</taxon>
    </lineage>
</organism>
<dbReference type="RefSeq" id="WP_143189157.1">
    <property type="nucleotide sequence ID" value="NZ_FMYQ01000001.1"/>
</dbReference>
<dbReference type="STRING" id="416944.SAMN05421548_101379"/>
<protein>
    <submittedName>
        <fullName evidence="1">Uncharacterized protein</fullName>
    </submittedName>
</protein>
<evidence type="ECO:0000313" key="2">
    <source>
        <dbReference type="Proteomes" id="UP000198908"/>
    </source>
</evidence>
<dbReference type="NCBIfam" id="NF046043">
    <property type="entry name" value="rep_init_NGO0469"/>
    <property type="match status" value="1"/>
</dbReference>
<keyword evidence="2" id="KW-1185">Reference proteome</keyword>
<dbReference type="Proteomes" id="UP000198908">
    <property type="component" value="Unassembled WGS sequence"/>
</dbReference>
<dbReference type="OrthoDB" id="9804533at2"/>
<proteinExistence type="predicted"/>
<dbReference type="InterPro" id="IPR059222">
    <property type="entry name" value="NGO0469-like"/>
</dbReference>
<evidence type="ECO:0000313" key="1">
    <source>
        <dbReference type="EMBL" id="SDB85959.1"/>
    </source>
</evidence>
<gene>
    <name evidence="1" type="ORF">SAMN05421548_101379</name>
</gene>
<sequence length="198" mass="22109">MKLSMPQFACSVRREVPSAGVHLARCTGMWDIGTQKGFFEGGHTVARRLILSFEVADQFHSRWGTPLGIWWRYTASLHGKSRLRRHIEGWLDCNLEEQHLESFELPSLLGKPCQLVIGHAPNTVNPRATVEQILPVPANVTLPDAMNDPSYFSLDSPNMEMFDSLPQAIRTMISASPEWQEIKQGQPANDLTADSVAA</sequence>